<feature type="active site" evidence="8">
    <location>
        <position position="276"/>
    </location>
</feature>
<feature type="binding site" evidence="8">
    <location>
        <position position="348"/>
    </location>
    <ligand>
        <name>Mn(2+)</name>
        <dbReference type="ChEBI" id="CHEBI:29035"/>
        <label>1</label>
    </ligand>
</feature>
<dbReference type="Gene3D" id="3.40.220.10">
    <property type="entry name" value="Leucine Aminopeptidase, subunit E, domain 1"/>
    <property type="match status" value="1"/>
</dbReference>
<dbReference type="InterPro" id="IPR000819">
    <property type="entry name" value="Peptidase_M17_C"/>
</dbReference>
<dbReference type="NCBIfam" id="NF002073">
    <property type="entry name" value="PRK00913.1-2"/>
    <property type="match status" value="1"/>
</dbReference>
<keyword evidence="4 8" id="KW-0031">Aminopeptidase</keyword>
<dbReference type="InterPro" id="IPR011356">
    <property type="entry name" value="Leucine_aapep/pepB"/>
</dbReference>
<evidence type="ECO:0000256" key="3">
    <source>
        <dbReference type="ARBA" id="ARBA00009528"/>
    </source>
</evidence>
<reference evidence="10 11" key="1">
    <citation type="submission" date="2016-09" db="EMBL/GenBank/DDBJ databases">
        <title>Genome-resolved meta-omics ties microbial dynamics to process performance in biotechnology for thiocyanate degradation.</title>
        <authorList>
            <person name="Kantor R.S."/>
            <person name="Huddy R.J."/>
            <person name="Iyer R."/>
            <person name="Thomas B.C."/>
            <person name="Brown C.T."/>
            <person name="Anantharaman K."/>
            <person name="Tringe S."/>
            <person name="Hettich R.L."/>
            <person name="Harrison S.T."/>
            <person name="Banfield J.F."/>
        </authorList>
    </citation>
    <scope>NUCLEOTIDE SEQUENCE [LARGE SCALE GENOMIC DNA]</scope>
    <source>
        <strain evidence="10">59-99</strain>
    </source>
</reference>
<evidence type="ECO:0000256" key="6">
    <source>
        <dbReference type="ARBA" id="ARBA00022801"/>
    </source>
</evidence>
<evidence type="ECO:0000256" key="1">
    <source>
        <dbReference type="ARBA" id="ARBA00000135"/>
    </source>
</evidence>
<dbReference type="SUPFAM" id="SSF52949">
    <property type="entry name" value="Macro domain-like"/>
    <property type="match status" value="1"/>
</dbReference>
<comment type="cofactor">
    <cofactor evidence="8">
        <name>Mn(2+)</name>
        <dbReference type="ChEBI" id="CHEBI:29035"/>
    </cofactor>
    <text evidence="8">Binds 2 manganese ions per subunit.</text>
</comment>
<keyword evidence="5 8" id="KW-0645">Protease</keyword>
<feature type="domain" description="Cytosol aminopeptidase" evidence="9">
    <location>
        <begin position="344"/>
        <end position="351"/>
    </location>
</feature>
<dbReference type="GO" id="GO:0006508">
    <property type="term" value="P:proteolysis"/>
    <property type="evidence" value="ECO:0007669"/>
    <property type="project" value="UniProtKB-KW"/>
</dbReference>
<accession>A0A1M3L1W3</accession>
<dbReference type="Gene3D" id="3.40.630.10">
    <property type="entry name" value="Zn peptidases"/>
    <property type="match status" value="1"/>
</dbReference>
<dbReference type="GO" id="GO:0070006">
    <property type="term" value="F:metalloaminopeptidase activity"/>
    <property type="evidence" value="ECO:0007669"/>
    <property type="project" value="InterPro"/>
</dbReference>
<dbReference type="NCBIfam" id="NF002083">
    <property type="entry name" value="PRK00913.3-5"/>
    <property type="match status" value="1"/>
</dbReference>
<dbReference type="PRINTS" id="PR00481">
    <property type="entry name" value="LAMNOPPTDASE"/>
</dbReference>
<feature type="binding site" evidence="8">
    <location>
        <position position="346"/>
    </location>
    <ligand>
        <name>Mn(2+)</name>
        <dbReference type="ChEBI" id="CHEBI:29035"/>
        <label>1</label>
    </ligand>
</feature>
<dbReference type="Pfam" id="PF00883">
    <property type="entry name" value="Peptidase_M17"/>
    <property type="match status" value="1"/>
</dbReference>
<dbReference type="GO" id="GO:0005737">
    <property type="term" value="C:cytoplasm"/>
    <property type="evidence" value="ECO:0007669"/>
    <property type="project" value="UniProtKB-SubCell"/>
</dbReference>
<comment type="caution">
    <text evidence="10">The sequence shown here is derived from an EMBL/GenBank/DDBJ whole genome shotgun (WGS) entry which is preliminary data.</text>
</comment>
<comment type="function">
    <text evidence="8">Presumably involved in the processing and regular turnover of intracellular proteins. Catalyzes the removal of unsubstituted N-terminal amino acids from various peptides.</text>
</comment>
<proteinExistence type="inferred from homology"/>
<feature type="active site" evidence="8">
    <location>
        <position position="350"/>
    </location>
</feature>
<comment type="similarity">
    <text evidence="3 8">Belongs to the peptidase M17 family.</text>
</comment>
<dbReference type="InterPro" id="IPR008283">
    <property type="entry name" value="Peptidase_M17_N"/>
</dbReference>
<dbReference type="GO" id="GO:0030145">
    <property type="term" value="F:manganese ion binding"/>
    <property type="evidence" value="ECO:0007669"/>
    <property type="project" value="UniProtKB-UniRule"/>
</dbReference>
<dbReference type="PANTHER" id="PTHR11963:SF23">
    <property type="entry name" value="CYTOSOL AMINOPEPTIDASE"/>
    <property type="match status" value="1"/>
</dbReference>
<dbReference type="InterPro" id="IPR023042">
    <property type="entry name" value="Peptidase_M17_leu_NH2_pept"/>
</dbReference>
<gene>
    <name evidence="8" type="primary">pepA</name>
    <name evidence="10" type="ORF">BGO89_01980</name>
</gene>
<dbReference type="EMBL" id="MKVH01000013">
    <property type="protein sequence ID" value="OJX59212.1"/>
    <property type="molecule type" value="Genomic_DNA"/>
</dbReference>
<evidence type="ECO:0000256" key="5">
    <source>
        <dbReference type="ARBA" id="ARBA00022670"/>
    </source>
</evidence>
<dbReference type="Proteomes" id="UP000184233">
    <property type="component" value="Unassembled WGS sequence"/>
</dbReference>
<feature type="binding site" evidence="8">
    <location>
        <position position="287"/>
    </location>
    <ligand>
        <name>Mn(2+)</name>
        <dbReference type="ChEBI" id="CHEBI:29035"/>
        <label>2</label>
    </ligand>
</feature>
<dbReference type="NCBIfam" id="NF002077">
    <property type="entry name" value="PRK00913.2-4"/>
    <property type="match status" value="1"/>
</dbReference>
<keyword evidence="8" id="KW-0963">Cytoplasm</keyword>
<comment type="catalytic activity">
    <reaction evidence="1 8">
        <text>Release of an N-terminal amino acid, Xaa-|-Yaa-, in which Xaa is preferably Leu, but may be other amino acids including Pro although not Arg or Lys, and Yaa may be Pro. Amino acid amides and methyl esters are also readily hydrolyzed, but rates on arylamides are exceedingly low.</text>
        <dbReference type="EC" id="3.4.11.1"/>
    </reaction>
</comment>
<sequence length="496" mass="51988">MSVASQVGTRRTAKADAIVVFLYQDEKSFKSATKELIGEIPHVQPLIASGDFTGKKGSTATAYTGTATAAPRLILAGLGNAEGLTAEGVRRAAAAATKRAASLGCGHVAFELPAVKGLDTTAVAQAVAEGSQLSQYRYDKYKTMEKGNGLVTRFTYLAADKTAQKAVKSGVDTATVINEGVVLARDLANAPNNELYPEILGKRAAESGRKAGFRTTILDKRKIEALKMGGLLGVNKGSVRPPVFIVMEYNGGRKGDKPVVLVGKGITFDTGGISIKPAAGMSDMKGDMHGAASVIGTMYTIAKLGLPVNVVGLVPSTENMPSGSAMVPGDILTFMNGKTAEIDNTDAEGRLILADALCYADRYKPQAVIDLATLTGACVIALGNTTTGMLGTDEHTKTMLANAGKRTSEYVCELPLYEEYEELIQSDYADIKNSGGRAAGTITAALFLKHFVTYPWVHLDIAGTALAPKAGPYAPKGATGVGVRLLTDMLQNWKNG</sequence>
<evidence type="ECO:0000256" key="4">
    <source>
        <dbReference type="ARBA" id="ARBA00022438"/>
    </source>
</evidence>
<dbReference type="EC" id="3.4.11.1" evidence="8"/>
<evidence type="ECO:0000259" key="9">
    <source>
        <dbReference type="PROSITE" id="PS00631"/>
    </source>
</evidence>
<dbReference type="CDD" id="cd00433">
    <property type="entry name" value="Peptidase_M17"/>
    <property type="match status" value="1"/>
</dbReference>
<dbReference type="EC" id="3.4.11.10" evidence="8"/>
<comment type="catalytic activity">
    <reaction evidence="2 8">
        <text>Release of an N-terminal amino acid, preferentially leucine, but not glutamic or aspartic acids.</text>
        <dbReference type="EC" id="3.4.11.10"/>
    </reaction>
</comment>
<comment type="subcellular location">
    <subcellularLocation>
        <location evidence="8">Cytoplasm</location>
    </subcellularLocation>
</comment>
<dbReference type="NCBIfam" id="NF002074">
    <property type="entry name" value="PRK00913.1-4"/>
    <property type="match status" value="1"/>
</dbReference>
<dbReference type="Pfam" id="PF02789">
    <property type="entry name" value="Peptidase_M17_N"/>
    <property type="match status" value="1"/>
</dbReference>
<keyword evidence="8" id="KW-0479">Metal-binding</keyword>
<organism evidence="10 11">
    <name type="scientific">Candidatus Kapaibacterium thiocyanatum</name>
    <dbReference type="NCBI Taxonomy" id="1895771"/>
    <lineage>
        <taxon>Bacteria</taxon>
        <taxon>Pseudomonadati</taxon>
        <taxon>Candidatus Kapaibacteriota</taxon>
        <taxon>Candidatus Kapaibacteriia</taxon>
        <taxon>Candidatus Kapaibacteriales</taxon>
        <taxon>Candidatus Kapaibacteriaceae</taxon>
        <taxon>Candidatus Kapaibacterium</taxon>
    </lineage>
</organism>
<name>A0A1M3L1W3_9BACT</name>
<protein>
    <recommendedName>
        <fullName evidence="8">Probable cytosol aminopeptidase</fullName>
        <ecNumber evidence="8">3.4.11.1</ecNumber>
    </recommendedName>
    <alternativeName>
        <fullName evidence="8">Leucine aminopeptidase</fullName>
        <shortName evidence="8">LAP</shortName>
        <ecNumber evidence="8">3.4.11.10</ecNumber>
    </alternativeName>
    <alternativeName>
        <fullName evidence="8">Leucyl aminopeptidase</fullName>
    </alternativeName>
</protein>
<dbReference type="PROSITE" id="PS00631">
    <property type="entry name" value="CYTOSOL_AP"/>
    <property type="match status" value="1"/>
</dbReference>
<dbReference type="PANTHER" id="PTHR11963">
    <property type="entry name" value="LEUCINE AMINOPEPTIDASE-RELATED"/>
    <property type="match status" value="1"/>
</dbReference>
<feature type="binding site" evidence="8">
    <location>
        <position position="348"/>
    </location>
    <ligand>
        <name>Mn(2+)</name>
        <dbReference type="ChEBI" id="CHEBI:29035"/>
        <label>2</label>
    </ligand>
</feature>
<dbReference type="STRING" id="1895771.BGO89_01980"/>
<keyword evidence="6 8" id="KW-0378">Hydrolase</keyword>
<feature type="binding site" evidence="8">
    <location>
        <position position="264"/>
    </location>
    <ligand>
        <name>Mn(2+)</name>
        <dbReference type="ChEBI" id="CHEBI:29035"/>
        <label>2</label>
    </ligand>
</feature>
<feature type="binding site" evidence="8">
    <location>
        <position position="269"/>
    </location>
    <ligand>
        <name>Mn(2+)</name>
        <dbReference type="ChEBI" id="CHEBI:29035"/>
        <label>1</label>
    </ligand>
</feature>
<feature type="binding site" evidence="8">
    <location>
        <position position="269"/>
    </location>
    <ligand>
        <name>Mn(2+)</name>
        <dbReference type="ChEBI" id="CHEBI:29035"/>
        <label>2</label>
    </ligand>
</feature>
<evidence type="ECO:0000256" key="8">
    <source>
        <dbReference type="HAMAP-Rule" id="MF_00181"/>
    </source>
</evidence>
<dbReference type="SUPFAM" id="SSF53187">
    <property type="entry name" value="Zn-dependent exopeptidases"/>
    <property type="match status" value="1"/>
</dbReference>
<evidence type="ECO:0000313" key="10">
    <source>
        <dbReference type="EMBL" id="OJX59212.1"/>
    </source>
</evidence>
<dbReference type="HAMAP" id="MF_00181">
    <property type="entry name" value="Cytosol_peptidase_M17"/>
    <property type="match status" value="1"/>
</dbReference>
<keyword evidence="7 8" id="KW-0464">Manganese</keyword>
<dbReference type="InterPro" id="IPR043472">
    <property type="entry name" value="Macro_dom-like"/>
</dbReference>
<dbReference type="AlphaFoldDB" id="A0A1M3L1W3"/>
<evidence type="ECO:0000256" key="2">
    <source>
        <dbReference type="ARBA" id="ARBA00000967"/>
    </source>
</evidence>
<evidence type="ECO:0000313" key="11">
    <source>
        <dbReference type="Proteomes" id="UP000184233"/>
    </source>
</evidence>
<evidence type="ECO:0000256" key="7">
    <source>
        <dbReference type="ARBA" id="ARBA00023211"/>
    </source>
</evidence>